<comment type="caution">
    <text evidence="1">The sequence shown here is derived from an EMBL/GenBank/DDBJ whole genome shotgun (WGS) entry which is preliminary data.</text>
</comment>
<keyword evidence="1" id="KW-0378">Hydrolase</keyword>
<dbReference type="InterPro" id="IPR005235">
    <property type="entry name" value="YmdB-like"/>
</dbReference>
<dbReference type="SUPFAM" id="SSF56300">
    <property type="entry name" value="Metallo-dependent phosphatases"/>
    <property type="match status" value="1"/>
</dbReference>
<dbReference type="Pfam" id="PF13277">
    <property type="entry name" value="YmdB"/>
    <property type="match status" value="1"/>
</dbReference>
<protein>
    <submittedName>
        <fullName evidence="1">Metallophosphoesterase (TIGR00282 family)</fullName>
        <ecNumber evidence="1">3.1.4.16</ecNumber>
    </submittedName>
</protein>
<dbReference type="EC" id="3.1.4.16" evidence="1"/>
<sequence length="281" mass="31608">MRILFIGDIFGAPGREIIKQNLAQIITDHQIDFVIANAENAAHGKGITPRIYEELKNAKIDFITMGNHTWAKKEGLKVLAEKPDIIRPLNLASTYQFHDVGVGSVVVEFQNIRIRISNLLGSTVRFVDFHTNESYILNPFAYFENFLAEHHDHDIHIVDFHAETTSEKNAFLRAFNGQVDAILGTHTHVPTNDFQIYNQTAYITDVGMTGPAEGIIGGDPATILDVFFARSKKFKLDVASGLKQLCAVVMEFNDQNQIQQFWPLILKEDRLSGTSIIQQIN</sequence>
<dbReference type="RefSeq" id="WP_256547182.1">
    <property type="nucleotide sequence ID" value="NZ_CP101809.1"/>
</dbReference>
<dbReference type="PANTHER" id="PTHR36303">
    <property type="entry name" value="2',3'-CYCLIC-NUCLEOTIDE 2'-PHOSPHODIESTERASE"/>
    <property type="match status" value="1"/>
</dbReference>
<dbReference type="PANTHER" id="PTHR36303:SF1">
    <property type="entry name" value="2',3'-CYCLIC-NUCLEOTIDE 2'-PHOSPHODIESTERASE"/>
    <property type="match status" value="1"/>
</dbReference>
<gene>
    <name evidence="1" type="ORF">J2Z62_000567</name>
</gene>
<dbReference type="NCBIfam" id="TIGR00282">
    <property type="entry name" value="TIGR00282 family metallophosphoesterase"/>
    <property type="match status" value="1"/>
</dbReference>
<organism evidence="1 2">
    <name type="scientific">Mycoplasmoides fastidiosum</name>
    <dbReference type="NCBI Taxonomy" id="92758"/>
    <lineage>
        <taxon>Bacteria</taxon>
        <taxon>Bacillati</taxon>
        <taxon>Mycoplasmatota</taxon>
        <taxon>Mycoplasmoidales</taxon>
        <taxon>Mycoplasmoidaceae</taxon>
        <taxon>Mycoplasmoides</taxon>
    </lineage>
</organism>
<dbReference type="EMBL" id="JAUSWO010000001">
    <property type="protein sequence ID" value="MDQ0514129.1"/>
    <property type="molecule type" value="Genomic_DNA"/>
</dbReference>
<proteinExistence type="predicted"/>
<keyword evidence="2" id="KW-1185">Reference proteome</keyword>
<name>A0ABU0LZK9_9BACT</name>
<dbReference type="GO" id="GO:0008663">
    <property type="term" value="F:2',3'-cyclic-nucleotide 2'-phosphodiesterase activity"/>
    <property type="evidence" value="ECO:0007669"/>
    <property type="project" value="UniProtKB-EC"/>
</dbReference>
<dbReference type="Gene3D" id="3.60.21.10">
    <property type="match status" value="1"/>
</dbReference>
<evidence type="ECO:0000313" key="1">
    <source>
        <dbReference type="EMBL" id="MDQ0514129.1"/>
    </source>
</evidence>
<dbReference type="Proteomes" id="UP001240643">
    <property type="component" value="Unassembled WGS sequence"/>
</dbReference>
<dbReference type="PIRSF" id="PIRSF004789">
    <property type="entry name" value="DR1281"/>
    <property type="match status" value="1"/>
</dbReference>
<accession>A0ABU0LZK9</accession>
<dbReference type="InterPro" id="IPR029052">
    <property type="entry name" value="Metallo-depent_PP-like"/>
</dbReference>
<evidence type="ECO:0000313" key="2">
    <source>
        <dbReference type="Proteomes" id="UP001240643"/>
    </source>
</evidence>
<reference evidence="1" key="1">
    <citation type="submission" date="2023-07" db="EMBL/GenBank/DDBJ databases">
        <title>Genomic Encyclopedia of Type Strains, Phase IV (KMG-IV): sequencing the most valuable type-strain genomes for metagenomic binning, comparative biology and taxonomic classification.</title>
        <authorList>
            <person name="Goeker M."/>
        </authorList>
    </citation>
    <scope>NUCLEOTIDE SEQUENCE [LARGE SCALE GENOMIC DNA]</scope>
    <source>
        <strain evidence="1">DSM 21204</strain>
    </source>
</reference>